<evidence type="ECO:0000313" key="1">
    <source>
        <dbReference type="EMBL" id="CAF1662310.1"/>
    </source>
</evidence>
<reference evidence="1" key="1">
    <citation type="submission" date="2021-02" db="EMBL/GenBank/DDBJ databases">
        <authorList>
            <person name="Nowell W R."/>
        </authorList>
    </citation>
    <scope>NUCLEOTIDE SEQUENCE</scope>
</reference>
<accession>A0A8S2GCF3</accession>
<dbReference type="AlphaFoldDB" id="A0A8S2GCF3"/>
<comment type="caution">
    <text evidence="1">The sequence shown here is derived from an EMBL/GenBank/DDBJ whole genome shotgun (WGS) entry which is preliminary data.</text>
</comment>
<name>A0A8S2GCF3_9BILA</name>
<gene>
    <name evidence="1" type="ORF">OVA965_LOCUS45345</name>
    <name evidence="2" type="ORF">TMI583_LOCUS48753</name>
</gene>
<dbReference type="Proteomes" id="UP000677228">
    <property type="component" value="Unassembled WGS sequence"/>
</dbReference>
<sequence>EWDETFTQAELITNPNVQNDKNVKGLVDLLELQLNNFKLSQYRLLGYERHRDAHH</sequence>
<evidence type="ECO:0000313" key="3">
    <source>
        <dbReference type="Proteomes" id="UP000677228"/>
    </source>
</evidence>
<evidence type="ECO:0000313" key="2">
    <source>
        <dbReference type="EMBL" id="CAF4521921.1"/>
    </source>
</evidence>
<protein>
    <submittedName>
        <fullName evidence="1">Uncharacterized protein</fullName>
    </submittedName>
</protein>
<dbReference type="EMBL" id="CAJNOK010070655">
    <property type="protein sequence ID" value="CAF1662310.1"/>
    <property type="molecule type" value="Genomic_DNA"/>
</dbReference>
<dbReference type="Proteomes" id="UP000682733">
    <property type="component" value="Unassembled WGS sequence"/>
</dbReference>
<feature type="non-terminal residue" evidence="1">
    <location>
        <position position="55"/>
    </location>
</feature>
<feature type="non-terminal residue" evidence="1">
    <location>
        <position position="1"/>
    </location>
</feature>
<organism evidence="1 3">
    <name type="scientific">Didymodactylos carnosus</name>
    <dbReference type="NCBI Taxonomy" id="1234261"/>
    <lineage>
        <taxon>Eukaryota</taxon>
        <taxon>Metazoa</taxon>
        <taxon>Spiralia</taxon>
        <taxon>Gnathifera</taxon>
        <taxon>Rotifera</taxon>
        <taxon>Eurotatoria</taxon>
        <taxon>Bdelloidea</taxon>
        <taxon>Philodinida</taxon>
        <taxon>Philodinidae</taxon>
        <taxon>Didymodactylos</taxon>
    </lineage>
</organism>
<dbReference type="EMBL" id="CAJOBA010101502">
    <property type="protein sequence ID" value="CAF4521921.1"/>
    <property type="molecule type" value="Genomic_DNA"/>
</dbReference>
<proteinExistence type="predicted"/>